<evidence type="ECO:0000313" key="2">
    <source>
        <dbReference type="Proteomes" id="UP000228987"/>
    </source>
</evidence>
<organism evidence="1 2">
    <name type="scientific">SAR86 cluster bacterium</name>
    <dbReference type="NCBI Taxonomy" id="2030880"/>
    <lineage>
        <taxon>Bacteria</taxon>
        <taxon>Pseudomonadati</taxon>
        <taxon>Pseudomonadota</taxon>
        <taxon>Gammaproteobacteria</taxon>
        <taxon>SAR86 cluster</taxon>
    </lineage>
</organism>
<reference evidence="2" key="1">
    <citation type="submission" date="2017-08" db="EMBL/GenBank/DDBJ databases">
        <title>A dynamic microbial community with high functional redundancy inhabits the cold, oxic subseafloor aquifer.</title>
        <authorList>
            <person name="Tully B.J."/>
            <person name="Wheat C.G."/>
            <person name="Glazer B.T."/>
            <person name="Huber J.A."/>
        </authorList>
    </citation>
    <scope>NUCLEOTIDE SEQUENCE [LARGE SCALE GENOMIC DNA]</scope>
</reference>
<name>A0A2A5C978_9GAMM</name>
<evidence type="ECO:0000313" key="1">
    <source>
        <dbReference type="EMBL" id="PCJ40429.1"/>
    </source>
</evidence>
<accession>A0A2A5C978</accession>
<dbReference type="Proteomes" id="UP000228987">
    <property type="component" value="Unassembled WGS sequence"/>
</dbReference>
<comment type="caution">
    <text evidence="1">The sequence shown here is derived from an EMBL/GenBank/DDBJ whole genome shotgun (WGS) entry which is preliminary data.</text>
</comment>
<gene>
    <name evidence="1" type="ORF">COA71_11280</name>
</gene>
<dbReference type="AlphaFoldDB" id="A0A2A5C978"/>
<evidence type="ECO:0008006" key="3">
    <source>
        <dbReference type="Google" id="ProtNLM"/>
    </source>
</evidence>
<proteinExistence type="predicted"/>
<dbReference type="EMBL" id="NVWI01000009">
    <property type="protein sequence ID" value="PCJ40429.1"/>
    <property type="molecule type" value="Genomic_DNA"/>
</dbReference>
<protein>
    <recommendedName>
        <fullName evidence="3">Capsule biosynthesis protein</fullName>
    </recommendedName>
</protein>
<sequence length="535" mass="59864">MPLSVQLYKLSKGQPRPGHAEISASNKLKPKILIAPIFGFSQATLAAESTFARALLAVGASVEFLSCGRGLNHCMWDSLGHLSTTKPNLSEKLARKVRCLECTTSVDAISKAAVNKKALVLDRSTITPIKLINKNSDLIAKASDEHATSSSLRKLLVGELTDSPKDQVVYRNFHRAHEEYKDMLASLFDNELPDRVIMTHGIYLEHGPLIDICHERSIPVYVYGFSYREKTISIVKGDTYHRALLNISRDRWDYPLSSVQKAQLLEYIGSKVSGGRDMVNYHPNPKTSKAGIVDELALDLEKPVISFFTNVTWDANIFYSSNIYEGMLEAIFHTIDYFLIDSSKQLIVRVHPAETKGGFSTKVRLKDMIEERYPSLPGHIKLIGSESDIGSYSLADLSDLNVIYASNIGTELCALGHKVMVLGEAYCRNRGFTIDPVSQDDVWQELSKVLKGEKASQADHELGEKFAYFWFFKAMIDFDFFDYSISNNSLAYFSEDIISLTNDSGEIENANLSEIVSAIVNGRDFDYQKFNSELN</sequence>